<dbReference type="EMBL" id="GIFC01007595">
    <property type="protein sequence ID" value="MXU89678.1"/>
    <property type="molecule type" value="Transcribed_RNA"/>
</dbReference>
<dbReference type="AlphaFoldDB" id="A0A6B0UJ56"/>
<evidence type="ECO:0000313" key="3">
    <source>
        <dbReference type="EMBL" id="MXU89678.1"/>
    </source>
</evidence>
<protein>
    <recommendedName>
        <fullName evidence="4">Secreted protein</fullName>
    </recommendedName>
</protein>
<accession>A0A6B0UJ56</accession>
<evidence type="ECO:0000256" key="2">
    <source>
        <dbReference type="SAM" id="SignalP"/>
    </source>
</evidence>
<evidence type="ECO:0008006" key="4">
    <source>
        <dbReference type="Google" id="ProtNLM"/>
    </source>
</evidence>
<feature type="transmembrane region" description="Helical" evidence="1">
    <location>
        <begin position="85"/>
        <end position="108"/>
    </location>
</feature>
<keyword evidence="1" id="KW-0472">Membrane</keyword>
<keyword evidence="1" id="KW-0812">Transmembrane</keyword>
<name>A0A6B0UJ56_IXORI</name>
<keyword evidence="1" id="KW-1133">Transmembrane helix</keyword>
<keyword evidence="2" id="KW-0732">Signal</keyword>
<feature type="chain" id="PRO_5025369316" description="Secreted protein" evidence="2">
    <location>
        <begin position="22"/>
        <end position="109"/>
    </location>
</feature>
<organism evidence="3">
    <name type="scientific">Ixodes ricinus</name>
    <name type="common">Common tick</name>
    <name type="synonym">Acarus ricinus</name>
    <dbReference type="NCBI Taxonomy" id="34613"/>
    <lineage>
        <taxon>Eukaryota</taxon>
        <taxon>Metazoa</taxon>
        <taxon>Ecdysozoa</taxon>
        <taxon>Arthropoda</taxon>
        <taxon>Chelicerata</taxon>
        <taxon>Arachnida</taxon>
        <taxon>Acari</taxon>
        <taxon>Parasitiformes</taxon>
        <taxon>Ixodida</taxon>
        <taxon>Ixodoidea</taxon>
        <taxon>Ixodidae</taxon>
        <taxon>Ixodinae</taxon>
        <taxon>Ixodes</taxon>
    </lineage>
</organism>
<proteinExistence type="predicted"/>
<sequence>MAWRRISLHWLLWSQLQKCPCSSCLGNVLTLLCKKAKACRSNFAHAFLNVQKVLTSNSEHVLSVVYLRSVQSVPYIHFPTSERDFIHHSAVAVDVPVLVVYVALMMLLF</sequence>
<feature type="signal peptide" evidence="2">
    <location>
        <begin position="1"/>
        <end position="21"/>
    </location>
</feature>
<evidence type="ECO:0000256" key="1">
    <source>
        <dbReference type="SAM" id="Phobius"/>
    </source>
</evidence>
<reference evidence="3" key="1">
    <citation type="submission" date="2019-12" db="EMBL/GenBank/DDBJ databases">
        <title>An insight into the sialome of adult female Ixodes ricinus ticks feeding for 6 days.</title>
        <authorList>
            <person name="Perner J."/>
            <person name="Ribeiro J.M.C."/>
        </authorList>
    </citation>
    <scope>NUCLEOTIDE SEQUENCE</scope>
    <source>
        <strain evidence="3">Semi-engorged</strain>
        <tissue evidence="3">Salivary glands</tissue>
    </source>
</reference>